<name>A0A5J5EI24_9PEZI</name>
<dbReference type="InParanoid" id="A0A5J5EI24"/>
<proteinExistence type="predicted"/>
<dbReference type="PANTHER" id="PTHR39610">
    <property type="entry name" value="BZIP DOMAIN-CONTAINING PROTEIN-RELATED"/>
    <property type="match status" value="1"/>
</dbReference>
<comment type="caution">
    <text evidence="3">The sequence shown here is derived from an EMBL/GenBank/DDBJ whole genome shotgun (WGS) entry which is preliminary data.</text>
</comment>
<feature type="compositionally biased region" description="Low complexity" evidence="2">
    <location>
        <begin position="40"/>
        <end position="85"/>
    </location>
</feature>
<evidence type="ECO:0000313" key="3">
    <source>
        <dbReference type="EMBL" id="KAA8895362.1"/>
    </source>
</evidence>
<sequence>MADTSNTNTESPAPEAATDMPGRLLQDTATVAPHPQRPLSSTSMSSPVFVSSRPASPSSIGRPSPSIRRPSSSMSTSSRRASLLSPPDPHMPQRFPRSPPADAAAFAELHQELEAEQEAQVNRLLNLIRIQNLQSGGSIDGDANSNAATVDSSSTRAGHLSRRSSNRFSRDGSYYHPRSMSRASSPGAPLGPDSASESSVWIGSHDASFHAAESQMLKRENEMLKRRIRELEKIVADLSAKATASSTSAEAAPVVPLVPVSSESEAAGPSATAS</sequence>
<evidence type="ECO:0000256" key="1">
    <source>
        <dbReference type="SAM" id="Coils"/>
    </source>
</evidence>
<dbReference type="PANTHER" id="PTHR39610:SF2">
    <property type="entry name" value="BZIP DOMAIN-CONTAINING PROTEIN"/>
    <property type="match status" value="1"/>
</dbReference>
<dbReference type="EMBL" id="VXIS01000270">
    <property type="protein sequence ID" value="KAA8895362.1"/>
    <property type="molecule type" value="Genomic_DNA"/>
</dbReference>
<evidence type="ECO:0000256" key="2">
    <source>
        <dbReference type="SAM" id="MobiDB-lite"/>
    </source>
</evidence>
<feature type="coiled-coil region" evidence="1">
    <location>
        <begin position="214"/>
        <end position="241"/>
    </location>
</feature>
<dbReference type="OrthoDB" id="5407781at2759"/>
<dbReference type="AlphaFoldDB" id="A0A5J5EI24"/>
<feature type="region of interest" description="Disordered" evidence="2">
    <location>
        <begin position="1"/>
        <end position="111"/>
    </location>
</feature>
<dbReference type="Proteomes" id="UP000326924">
    <property type="component" value="Unassembled WGS sequence"/>
</dbReference>
<gene>
    <name evidence="3" type="ORF">FN846DRAFT_339698</name>
</gene>
<feature type="region of interest" description="Disordered" evidence="2">
    <location>
        <begin position="135"/>
        <end position="199"/>
    </location>
</feature>
<reference evidence="3 4" key="1">
    <citation type="submission" date="2019-09" db="EMBL/GenBank/DDBJ databases">
        <title>Draft genome of the ectomycorrhizal ascomycete Sphaerosporella brunnea.</title>
        <authorList>
            <consortium name="DOE Joint Genome Institute"/>
            <person name="Benucci G.M."/>
            <person name="Marozzi G."/>
            <person name="Antonielli L."/>
            <person name="Sanchez S."/>
            <person name="Marco P."/>
            <person name="Wang X."/>
            <person name="Falini L.B."/>
            <person name="Barry K."/>
            <person name="Haridas S."/>
            <person name="Lipzen A."/>
            <person name="Labutti K."/>
            <person name="Grigoriev I.V."/>
            <person name="Murat C."/>
            <person name="Martin F."/>
            <person name="Albertini E."/>
            <person name="Donnini D."/>
            <person name="Bonito G."/>
        </authorList>
    </citation>
    <scope>NUCLEOTIDE SEQUENCE [LARGE SCALE GENOMIC DNA]</scope>
    <source>
        <strain evidence="3 4">Sb_GMNB300</strain>
    </source>
</reference>
<feature type="region of interest" description="Disordered" evidence="2">
    <location>
        <begin position="241"/>
        <end position="274"/>
    </location>
</feature>
<keyword evidence="1" id="KW-0175">Coiled coil</keyword>
<accession>A0A5J5EI24</accession>
<evidence type="ECO:0000313" key="4">
    <source>
        <dbReference type="Proteomes" id="UP000326924"/>
    </source>
</evidence>
<feature type="compositionally biased region" description="Polar residues" evidence="2">
    <location>
        <begin position="143"/>
        <end position="156"/>
    </location>
</feature>
<feature type="compositionally biased region" description="Polar residues" evidence="2">
    <location>
        <begin position="1"/>
        <end position="11"/>
    </location>
</feature>
<keyword evidence="4" id="KW-1185">Reference proteome</keyword>
<protein>
    <submittedName>
        <fullName evidence="3">Uncharacterized protein</fullName>
    </submittedName>
</protein>
<feature type="compositionally biased region" description="Low complexity" evidence="2">
    <location>
        <begin position="241"/>
        <end position="266"/>
    </location>
</feature>
<organism evidence="3 4">
    <name type="scientific">Sphaerosporella brunnea</name>
    <dbReference type="NCBI Taxonomy" id="1250544"/>
    <lineage>
        <taxon>Eukaryota</taxon>
        <taxon>Fungi</taxon>
        <taxon>Dikarya</taxon>
        <taxon>Ascomycota</taxon>
        <taxon>Pezizomycotina</taxon>
        <taxon>Pezizomycetes</taxon>
        <taxon>Pezizales</taxon>
        <taxon>Pyronemataceae</taxon>
        <taxon>Sphaerosporella</taxon>
    </lineage>
</organism>